<proteinExistence type="predicted"/>
<feature type="compositionally biased region" description="Basic residues" evidence="1">
    <location>
        <begin position="1"/>
        <end position="27"/>
    </location>
</feature>
<dbReference type="EMBL" id="MTKT01002511">
    <property type="protein sequence ID" value="OWM77821.1"/>
    <property type="molecule type" value="Genomic_DNA"/>
</dbReference>
<name>A0A218X038_PUNGR</name>
<gene>
    <name evidence="2" type="ORF">CDL15_Pgr004515</name>
    <name evidence="3" type="ORF">CRG98_010750</name>
</gene>
<organism evidence="2 4">
    <name type="scientific">Punica granatum</name>
    <name type="common">Pomegranate</name>
    <dbReference type="NCBI Taxonomy" id="22663"/>
    <lineage>
        <taxon>Eukaryota</taxon>
        <taxon>Viridiplantae</taxon>
        <taxon>Streptophyta</taxon>
        <taxon>Embryophyta</taxon>
        <taxon>Tracheophyta</taxon>
        <taxon>Spermatophyta</taxon>
        <taxon>Magnoliopsida</taxon>
        <taxon>eudicotyledons</taxon>
        <taxon>Gunneridae</taxon>
        <taxon>Pentapetalae</taxon>
        <taxon>rosids</taxon>
        <taxon>malvids</taxon>
        <taxon>Myrtales</taxon>
        <taxon>Lythraceae</taxon>
        <taxon>Punica</taxon>
    </lineage>
</organism>
<sequence>MHVRGARRMGRAVGVHGRRAGGVRRAGRATDVRGHAVRVAVLGRGVCVAVRGHAARRAGVLASGSVWLRVHCSLESTSFSRNDGIDLKS</sequence>
<protein>
    <submittedName>
        <fullName evidence="2">Uncharacterized protein</fullName>
    </submittedName>
</protein>
<reference evidence="3 5" key="3">
    <citation type="submission" date="2017-11" db="EMBL/GenBank/DDBJ databases">
        <title>De-novo sequencing of pomegranate (Punica granatum L.) genome.</title>
        <authorList>
            <person name="Akparov Z."/>
            <person name="Amiraslanov A."/>
            <person name="Hajiyeva S."/>
            <person name="Abbasov M."/>
            <person name="Kaur K."/>
            <person name="Hamwieh A."/>
            <person name="Solovyev V."/>
            <person name="Salamov A."/>
            <person name="Braich B."/>
            <person name="Kosarev P."/>
            <person name="Mahmoud A."/>
            <person name="Hajiyev E."/>
            <person name="Babayeva S."/>
            <person name="Izzatullayeva V."/>
            <person name="Mammadov A."/>
            <person name="Mammadov A."/>
            <person name="Sharifova S."/>
            <person name="Ojaghi J."/>
            <person name="Eynullazada K."/>
            <person name="Bayramov B."/>
            <person name="Abdulazimova A."/>
            <person name="Shahmuradov I."/>
        </authorList>
    </citation>
    <scope>NUCLEOTIDE SEQUENCE [LARGE SCALE GENOMIC DNA]</scope>
    <source>
        <strain evidence="3">AG2017</strain>
        <strain evidence="5">cv. AG2017</strain>
        <tissue evidence="3">Leaf</tissue>
    </source>
</reference>
<keyword evidence="5" id="KW-1185">Reference proteome</keyword>
<reference evidence="4" key="1">
    <citation type="journal article" date="2017" name="Plant J.">
        <title>The pomegranate (Punica granatum L.) genome and the genomics of punicalagin biosynthesis.</title>
        <authorList>
            <person name="Qin G."/>
            <person name="Xu C."/>
            <person name="Ming R."/>
            <person name="Tang H."/>
            <person name="Guyot R."/>
            <person name="Kramer E.M."/>
            <person name="Hu Y."/>
            <person name="Yi X."/>
            <person name="Qi Y."/>
            <person name="Xu X."/>
            <person name="Gao Z."/>
            <person name="Pan H."/>
            <person name="Jian J."/>
            <person name="Tian Y."/>
            <person name="Yue Z."/>
            <person name="Xu Y."/>
        </authorList>
    </citation>
    <scope>NUCLEOTIDE SEQUENCE [LARGE SCALE GENOMIC DNA]</scope>
    <source>
        <strain evidence="4">cv. Dabenzi</strain>
    </source>
</reference>
<feature type="region of interest" description="Disordered" evidence="1">
    <location>
        <begin position="1"/>
        <end position="28"/>
    </location>
</feature>
<evidence type="ECO:0000256" key="1">
    <source>
        <dbReference type="SAM" id="MobiDB-lite"/>
    </source>
</evidence>
<accession>A0A218X038</accession>
<evidence type="ECO:0000313" key="5">
    <source>
        <dbReference type="Proteomes" id="UP000233551"/>
    </source>
</evidence>
<evidence type="ECO:0000313" key="4">
    <source>
        <dbReference type="Proteomes" id="UP000197138"/>
    </source>
</evidence>
<evidence type="ECO:0000313" key="2">
    <source>
        <dbReference type="EMBL" id="OWM77821.1"/>
    </source>
</evidence>
<comment type="caution">
    <text evidence="2">The sequence shown here is derived from an EMBL/GenBank/DDBJ whole genome shotgun (WGS) entry which is preliminary data.</text>
</comment>
<dbReference type="Proteomes" id="UP000233551">
    <property type="component" value="Unassembled WGS sequence"/>
</dbReference>
<reference evidence="2" key="2">
    <citation type="submission" date="2017-06" db="EMBL/GenBank/DDBJ databases">
        <title>The pomegranate genome and the genomics of punicalagin biosynthesis.</title>
        <authorList>
            <person name="Xu C."/>
        </authorList>
    </citation>
    <scope>NUCLEOTIDE SEQUENCE [LARGE SCALE GENOMIC DNA]</scope>
    <source>
        <tissue evidence="2">Fresh leaf</tissue>
    </source>
</reference>
<dbReference type="AlphaFoldDB" id="A0A218X038"/>
<dbReference type="EMBL" id="PGOL01000540">
    <property type="protein sequence ID" value="PKI68895.1"/>
    <property type="molecule type" value="Genomic_DNA"/>
</dbReference>
<evidence type="ECO:0000313" key="3">
    <source>
        <dbReference type="EMBL" id="PKI68895.1"/>
    </source>
</evidence>
<dbReference type="Proteomes" id="UP000197138">
    <property type="component" value="Unassembled WGS sequence"/>
</dbReference>